<dbReference type="InterPro" id="IPR003675">
    <property type="entry name" value="Rce1/LyrA-like_dom"/>
</dbReference>
<evidence type="ECO:0000256" key="1">
    <source>
        <dbReference type="SAM" id="Phobius"/>
    </source>
</evidence>
<accession>A0A068NPG8</accession>
<gene>
    <name evidence="3" type="ORF">OP10G_1904</name>
</gene>
<feature type="transmembrane region" description="Helical" evidence="1">
    <location>
        <begin position="200"/>
        <end position="219"/>
    </location>
</feature>
<dbReference type="KEGG" id="fgi:OP10G_1904"/>
<keyword evidence="1" id="KW-0812">Transmembrane</keyword>
<feature type="transmembrane region" description="Helical" evidence="1">
    <location>
        <begin position="26"/>
        <end position="45"/>
    </location>
</feature>
<dbReference type="Proteomes" id="UP000027982">
    <property type="component" value="Chromosome"/>
</dbReference>
<keyword evidence="1" id="KW-1133">Transmembrane helix</keyword>
<protein>
    <submittedName>
        <fullName evidence="3">Putative conserved integral membrane protein</fullName>
    </submittedName>
</protein>
<proteinExistence type="predicted"/>
<dbReference type="GO" id="GO:0004175">
    <property type="term" value="F:endopeptidase activity"/>
    <property type="evidence" value="ECO:0007669"/>
    <property type="project" value="UniProtKB-ARBA"/>
</dbReference>
<evidence type="ECO:0000313" key="3">
    <source>
        <dbReference type="EMBL" id="AIE85272.1"/>
    </source>
</evidence>
<feature type="transmembrane region" description="Helical" evidence="1">
    <location>
        <begin position="97"/>
        <end position="115"/>
    </location>
</feature>
<evidence type="ECO:0000259" key="2">
    <source>
        <dbReference type="Pfam" id="PF02517"/>
    </source>
</evidence>
<dbReference type="OrthoDB" id="4453618at2"/>
<feature type="transmembrane region" description="Helical" evidence="1">
    <location>
        <begin position="57"/>
        <end position="77"/>
    </location>
</feature>
<dbReference type="eggNOG" id="COG1266">
    <property type="taxonomic scope" value="Bacteria"/>
</dbReference>
<keyword evidence="1" id="KW-0472">Membrane</keyword>
<dbReference type="HOGENOM" id="CLU_080128_0_0_0"/>
<feature type="domain" description="CAAX prenyl protease 2/Lysostaphin resistance protein A-like" evidence="2">
    <location>
        <begin position="145"/>
        <end position="235"/>
    </location>
</feature>
<keyword evidence="4" id="KW-1185">Reference proteome</keyword>
<organism evidence="3 4">
    <name type="scientific">Fimbriimonas ginsengisoli Gsoil 348</name>
    <dbReference type="NCBI Taxonomy" id="661478"/>
    <lineage>
        <taxon>Bacteria</taxon>
        <taxon>Bacillati</taxon>
        <taxon>Armatimonadota</taxon>
        <taxon>Fimbriimonadia</taxon>
        <taxon>Fimbriimonadales</taxon>
        <taxon>Fimbriimonadaceae</taxon>
        <taxon>Fimbriimonas</taxon>
    </lineage>
</organism>
<evidence type="ECO:0000313" key="4">
    <source>
        <dbReference type="Proteomes" id="UP000027982"/>
    </source>
</evidence>
<dbReference type="AlphaFoldDB" id="A0A068NPG8"/>
<dbReference type="EMBL" id="CP007139">
    <property type="protein sequence ID" value="AIE85272.1"/>
    <property type="molecule type" value="Genomic_DNA"/>
</dbReference>
<reference evidence="3 4" key="1">
    <citation type="journal article" date="2014" name="PLoS ONE">
        <title>The first complete genome sequence of the class fimbriimonadia in the phylum armatimonadetes.</title>
        <authorList>
            <person name="Hu Z.Y."/>
            <person name="Wang Y.Z."/>
            <person name="Im W.T."/>
            <person name="Wang S.Y."/>
            <person name="Zhao G.P."/>
            <person name="Zheng H.J."/>
            <person name="Quan Z.X."/>
        </authorList>
    </citation>
    <scope>NUCLEOTIDE SEQUENCE [LARGE SCALE GENOMIC DNA]</scope>
    <source>
        <strain evidence="3">Gsoil 348</strain>
    </source>
</reference>
<dbReference type="GO" id="GO:0080120">
    <property type="term" value="P:CAAX-box protein maturation"/>
    <property type="evidence" value="ECO:0007669"/>
    <property type="project" value="UniProtKB-ARBA"/>
</dbReference>
<name>A0A068NPG8_FIMGI</name>
<dbReference type="STRING" id="661478.OP10G_1904"/>
<dbReference type="Pfam" id="PF02517">
    <property type="entry name" value="Rce1-like"/>
    <property type="match status" value="1"/>
</dbReference>
<sequence length="241" mass="26691">MSDLSPVEQSEAEPTRAVRSRWGVEVAVILCVGVFPPLLSALVSHPTEETMPSAQHQWLALLVRSFQVLAPTMYVIWRSREGWSAFGWRRWRLSDDLILGFVLALVGLWCARLGVMVGRSLLGADAAYNPVIQNEFRQAFHVDGWTSALMVAALVANSFAEEVVVRAFLILRFTQLLRSPVKAVLLSSLLFASYHVYQGLAPACGVFAMGLLLGTVYAFQGRVAPLIVAHTLYNLAQSWKF</sequence>
<dbReference type="RefSeq" id="WP_025226146.1">
    <property type="nucleotide sequence ID" value="NZ_CP007139.1"/>
</dbReference>